<dbReference type="Proteomes" id="UP000683925">
    <property type="component" value="Unassembled WGS sequence"/>
</dbReference>
<organism evidence="1 2">
    <name type="scientific">Paramecium octaurelia</name>
    <dbReference type="NCBI Taxonomy" id="43137"/>
    <lineage>
        <taxon>Eukaryota</taxon>
        <taxon>Sar</taxon>
        <taxon>Alveolata</taxon>
        <taxon>Ciliophora</taxon>
        <taxon>Intramacronucleata</taxon>
        <taxon>Oligohymenophorea</taxon>
        <taxon>Peniculida</taxon>
        <taxon>Parameciidae</taxon>
        <taxon>Paramecium</taxon>
    </lineage>
</organism>
<keyword evidence="2" id="KW-1185">Reference proteome</keyword>
<evidence type="ECO:0000313" key="1">
    <source>
        <dbReference type="EMBL" id="CAD8170707.1"/>
    </source>
</evidence>
<evidence type="ECO:0000313" key="2">
    <source>
        <dbReference type="Proteomes" id="UP000683925"/>
    </source>
</evidence>
<dbReference type="EMBL" id="CAJJDP010000056">
    <property type="protein sequence ID" value="CAD8170707.1"/>
    <property type="molecule type" value="Genomic_DNA"/>
</dbReference>
<comment type="caution">
    <text evidence="1">The sequence shown here is derived from an EMBL/GenBank/DDBJ whole genome shotgun (WGS) entry which is preliminary data.</text>
</comment>
<reference evidence="1" key="1">
    <citation type="submission" date="2021-01" db="EMBL/GenBank/DDBJ databases">
        <authorList>
            <consortium name="Genoscope - CEA"/>
            <person name="William W."/>
        </authorList>
    </citation>
    <scope>NUCLEOTIDE SEQUENCE</scope>
</reference>
<dbReference type="AlphaFoldDB" id="A0A8S1V2G1"/>
<accession>A0A8S1V2G1</accession>
<sequence length="148" mass="17631">MVKLCVLQKWLILKRQDFFSHLQQHEIQCIHHKMLKQSQILKVEILIIEMLHVLQFEFSLFVPITLLATLQNDNLEPILQPENWQPQAFQPLIIKLNNTNPFNNQNSNFKNLANPMNSQFIEIIIIIIIYKIQRVLYNSLKNKTKMQI</sequence>
<proteinExistence type="predicted"/>
<name>A0A8S1V2G1_PAROT</name>
<gene>
    <name evidence="1" type="ORF">POCTA_138.1.T0570013</name>
</gene>
<protein>
    <submittedName>
        <fullName evidence="1">Uncharacterized protein</fullName>
    </submittedName>
</protein>